<dbReference type="STRING" id="264951.A0A443HQY1"/>
<evidence type="ECO:0008006" key="5">
    <source>
        <dbReference type="Google" id="ProtNLM"/>
    </source>
</evidence>
<dbReference type="Proteomes" id="UP000283841">
    <property type="component" value="Unassembled WGS sequence"/>
</dbReference>
<comment type="caution">
    <text evidence="3">The sequence shown here is derived from an EMBL/GenBank/DDBJ whole genome shotgun (WGS) entry which is preliminary data.</text>
</comment>
<sequence>MSLYSPVSSSEEEAGENSFSRKMEDTDMLLHDEKTDKFHGSIALAMKHMPRPLNKWIYGLLFTSLLLFIVSSMLFATFWWVSLREVDRFCLKHGSYYSPILAQIKDPYMTTKFNGSLHAESIYRAPPGPEVDAAWSYISLGMGVFSLPEHEALKAGLEKGDVRIPPGYKGSGEYMASVEVNHQLHCVRLRQEYPHPQNFLRKAAWFNYPYYRNQGSEFSDSGAELENHLYHCTEMLRQVLMCNADAGIYGYKYVKGREQRPYPDFSTPHRCRNFDTVLEWAYARRIEGDPQNHPFTPAEGEIVHEHDP</sequence>
<dbReference type="AlphaFoldDB" id="A0A443HQY1"/>
<dbReference type="VEuPathDB" id="FungiDB:C8Q69DRAFT_508543"/>
<protein>
    <recommendedName>
        <fullName evidence="5">Tat pathway signal sequence</fullName>
    </recommendedName>
</protein>
<evidence type="ECO:0000313" key="4">
    <source>
        <dbReference type="Proteomes" id="UP000283841"/>
    </source>
</evidence>
<gene>
    <name evidence="3" type="ORF">C8Q69DRAFT_508543</name>
</gene>
<organism evidence="3 4">
    <name type="scientific">Byssochlamys spectabilis</name>
    <name type="common">Paecilomyces variotii</name>
    <dbReference type="NCBI Taxonomy" id="264951"/>
    <lineage>
        <taxon>Eukaryota</taxon>
        <taxon>Fungi</taxon>
        <taxon>Dikarya</taxon>
        <taxon>Ascomycota</taxon>
        <taxon>Pezizomycotina</taxon>
        <taxon>Eurotiomycetes</taxon>
        <taxon>Eurotiomycetidae</taxon>
        <taxon>Eurotiales</taxon>
        <taxon>Thermoascaceae</taxon>
        <taxon>Paecilomyces</taxon>
    </lineage>
</organism>
<keyword evidence="4" id="KW-1185">Reference proteome</keyword>
<dbReference type="GeneID" id="39602269"/>
<accession>A0A443HQY1</accession>
<evidence type="ECO:0000256" key="1">
    <source>
        <dbReference type="ARBA" id="ARBA00035112"/>
    </source>
</evidence>
<dbReference type="EMBL" id="RCNU01000008">
    <property type="protein sequence ID" value="RWQ94199.1"/>
    <property type="molecule type" value="Genomic_DNA"/>
</dbReference>
<dbReference type="GO" id="GO:0043386">
    <property type="term" value="P:mycotoxin biosynthetic process"/>
    <property type="evidence" value="ECO:0007669"/>
    <property type="project" value="InterPro"/>
</dbReference>
<keyword evidence="2" id="KW-0472">Membrane</keyword>
<name>A0A443HQY1_BYSSP</name>
<dbReference type="InterPro" id="IPR021765">
    <property type="entry name" value="UstYa-like"/>
</dbReference>
<reference evidence="3 4" key="1">
    <citation type="journal article" date="2018" name="Front. Microbiol.">
        <title>Genomic and genetic insights into a cosmopolitan fungus, Paecilomyces variotii (Eurotiales).</title>
        <authorList>
            <person name="Urquhart A.S."/>
            <person name="Mondo S.J."/>
            <person name="Makela M.R."/>
            <person name="Hane J.K."/>
            <person name="Wiebenga A."/>
            <person name="He G."/>
            <person name="Mihaltcheva S."/>
            <person name="Pangilinan J."/>
            <person name="Lipzen A."/>
            <person name="Barry K."/>
            <person name="de Vries R.P."/>
            <person name="Grigoriev I.V."/>
            <person name="Idnurm A."/>
        </authorList>
    </citation>
    <scope>NUCLEOTIDE SEQUENCE [LARGE SCALE GENOMIC DNA]</scope>
    <source>
        <strain evidence="3 4">CBS 101075</strain>
    </source>
</reference>
<evidence type="ECO:0000313" key="3">
    <source>
        <dbReference type="EMBL" id="RWQ94199.1"/>
    </source>
</evidence>
<comment type="similarity">
    <text evidence="1">Belongs to the ustYa family.</text>
</comment>
<dbReference type="RefSeq" id="XP_028483844.1">
    <property type="nucleotide sequence ID" value="XM_028632992.1"/>
</dbReference>
<dbReference type="PANTHER" id="PTHR33365">
    <property type="entry name" value="YALI0B05434P"/>
    <property type="match status" value="1"/>
</dbReference>
<keyword evidence="2" id="KW-0812">Transmembrane</keyword>
<feature type="transmembrane region" description="Helical" evidence="2">
    <location>
        <begin position="56"/>
        <end position="81"/>
    </location>
</feature>
<dbReference type="PANTHER" id="PTHR33365:SF14">
    <property type="entry name" value="TAT PATHWAY SIGNAL SEQUENCE"/>
    <property type="match status" value="1"/>
</dbReference>
<proteinExistence type="inferred from homology"/>
<keyword evidence="2" id="KW-1133">Transmembrane helix</keyword>
<dbReference type="Pfam" id="PF11807">
    <property type="entry name" value="UstYa"/>
    <property type="match status" value="1"/>
</dbReference>
<evidence type="ECO:0000256" key="2">
    <source>
        <dbReference type="SAM" id="Phobius"/>
    </source>
</evidence>